<dbReference type="PANTHER" id="PTHR23235:SF120">
    <property type="entry name" value="KRUPPEL-LIKE FACTOR 15"/>
    <property type="match status" value="1"/>
</dbReference>
<keyword evidence="1" id="KW-0479">Metal-binding</keyword>
<gene>
    <name evidence="6" type="ORF">FIM1_164</name>
</gene>
<evidence type="ECO:0000256" key="4">
    <source>
        <dbReference type="PROSITE-ProRule" id="PRU00042"/>
    </source>
</evidence>
<protein>
    <submittedName>
        <fullName evidence="6">Protein YPR015C</fullName>
    </submittedName>
</protein>
<feature type="domain" description="C2H2-type" evidence="5">
    <location>
        <begin position="375"/>
        <end position="405"/>
    </location>
</feature>
<dbReference type="Proteomes" id="UP000422736">
    <property type="component" value="Chromosome 1"/>
</dbReference>
<evidence type="ECO:0000256" key="1">
    <source>
        <dbReference type="ARBA" id="ARBA00022723"/>
    </source>
</evidence>
<dbReference type="PANTHER" id="PTHR23235">
    <property type="entry name" value="KRUEPPEL-LIKE TRANSCRIPTION FACTOR"/>
    <property type="match status" value="1"/>
</dbReference>
<dbReference type="PROSITE" id="PS00028">
    <property type="entry name" value="ZINC_FINGER_C2H2_1"/>
    <property type="match status" value="2"/>
</dbReference>
<dbReference type="Pfam" id="PF00096">
    <property type="entry name" value="zf-C2H2"/>
    <property type="match status" value="2"/>
</dbReference>
<dbReference type="EMBL" id="CP015054">
    <property type="protein sequence ID" value="QGN13524.1"/>
    <property type="molecule type" value="Genomic_DNA"/>
</dbReference>
<dbReference type="Gene3D" id="3.30.160.60">
    <property type="entry name" value="Classic Zinc Finger"/>
    <property type="match status" value="1"/>
</dbReference>
<evidence type="ECO:0000313" key="6">
    <source>
        <dbReference type="EMBL" id="QGN13524.1"/>
    </source>
</evidence>
<accession>A0ABX6EPE6</accession>
<keyword evidence="7" id="KW-1185">Reference proteome</keyword>
<keyword evidence="3" id="KW-0862">Zinc</keyword>
<feature type="domain" description="C2H2-type" evidence="5">
    <location>
        <begin position="347"/>
        <end position="374"/>
    </location>
</feature>
<keyword evidence="2 4" id="KW-0863">Zinc-finger</keyword>
<dbReference type="InterPro" id="IPR036236">
    <property type="entry name" value="Znf_C2H2_sf"/>
</dbReference>
<proteinExistence type="predicted"/>
<organism evidence="6 7">
    <name type="scientific">Kluyveromyces marxianus</name>
    <name type="common">Yeast</name>
    <name type="synonym">Candida kefyr</name>
    <dbReference type="NCBI Taxonomy" id="4911"/>
    <lineage>
        <taxon>Eukaryota</taxon>
        <taxon>Fungi</taxon>
        <taxon>Dikarya</taxon>
        <taxon>Ascomycota</taxon>
        <taxon>Saccharomycotina</taxon>
        <taxon>Saccharomycetes</taxon>
        <taxon>Saccharomycetales</taxon>
        <taxon>Saccharomycetaceae</taxon>
        <taxon>Kluyveromyces</taxon>
    </lineage>
</organism>
<evidence type="ECO:0000313" key="7">
    <source>
        <dbReference type="Proteomes" id="UP000422736"/>
    </source>
</evidence>
<evidence type="ECO:0000259" key="5">
    <source>
        <dbReference type="PROSITE" id="PS50157"/>
    </source>
</evidence>
<sequence>MLSRNGENMSQSNMNLPTLAKICDGNKKSHESGFESQLQHKQELPPVNSLLEKCRSVSLGYSEGSTAKIRNSMSGAPSHSINLPSFKNEVQGQQPNNVHIKFPNNMDQRGFQSSLIYHEPRRPTSIVVPMVVPVLMRFNTDSVSSDGNICPTYMVPPTGNERAGVDGMLNPYPNLLPETTHPYSMHPTTTGLTSMMSTSSGPKALHNFAHSPKGSNVLLNQSLSYPGPQEYFYTPVNNTFGGRNPPIITENNVQGLCRPNADQIHSSDDKRHMFTSNIPTYAPGDSMATKPRTEISTYGINEESSKMVPDNQHGYTHVDQGEFMESDHLISPNYTDSGSNKSSIQRRTCPVCKKLCSRPSTLKTHLLIHSGALPHKCPFPNCHRRFNVKSNLTRHIRSRHKFDKS</sequence>
<dbReference type="InterPro" id="IPR013087">
    <property type="entry name" value="Znf_C2H2_type"/>
</dbReference>
<dbReference type="PROSITE" id="PS50157">
    <property type="entry name" value="ZINC_FINGER_C2H2_2"/>
    <property type="match status" value="2"/>
</dbReference>
<name>A0ABX6EPE6_KLUMA</name>
<evidence type="ECO:0000256" key="2">
    <source>
        <dbReference type="ARBA" id="ARBA00022771"/>
    </source>
</evidence>
<reference evidence="6 7" key="1">
    <citation type="submission" date="2016-03" db="EMBL/GenBank/DDBJ databases">
        <title>How can Kluyveromyces marxianus grow so fast - potential evolutionary course in Saccharomyces Complex revealed by comparative genomics.</title>
        <authorList>
            <person name="Mo W."/>
            <person name="Lu W."/>
            <person name="Yang X."/>
            <person name="Qi J."/>
            <person name="Lv H."/>
        </authorList>
    </citation>
    <scope>NUCLEOTIDE SEQUENCE [LARGE SCALE GENOMIC DNA]</scope>
    <source>
        <strain evidence="6 7">FIM1</strain>
    </source>
</reference>
<dbReference type="SUPFAM" id="SSF57667">
    <property type="entry name" value="beta-beta-alpha zinc fingers"/>
    <property type="match status" value="1"/>
</dbReference>
<evidence type="ECO:0000256" key="3">
    <source>
        <dbReference type="ARBA" id="ARBA00022833"/>
    </source>
</evidence>
<dbReference type="SMART" id="SM00355">
    <property type="entry name" value="ZnF_C2H2"/>
    <property type="match status" value="2"/>
</dbReference>